<dbReference type="SUPFAM" id="SSF88946">
    <property type="entry name" value="Sigma2 domain of RNA polymerase sigma factors"/>
    <property type="match status" value="1"/>
</dbReference>
<proteinExistence type="inferred from homology"/>
<reference evidence="8" key="1">
    <citation type="submission" date="2019-08" db="EMBL/GenBank/DDBJ databases">
        <title>Limnoglobus roseus gen. nov., sp. nov., a novel freshwater planctomycete with a giant genome from the family Gemmataceae.</title>
        <authorList>
            <person name="Kulichevskaya I.S."/>
            <person name="Naumoff D.G."/>
            <person name="Miroshnikov K."/>
            <person name="Ivanova A."/>
            <person name="Philippov D.A."/>
            <person name="Hakobyan A."/>
            <person name="Rijpstra I.C."/>
            <person name="Sinninghe Damste J.S."/>
            <person name="Liesack W."/>
            <person name="Dedysh S.N."/>
        </authorList>
    </citation>
    <scope>NUCLEOTIDE SEQUENCE [LARGE SCALE GENOMIC DNA]</scope>
    <source>
        <strain evidence="8">PX52</strain>
    </source>
</reference>
<feature type="domain" description="RNA polymerase sigma-70 ECF-like HTH" evidence="6">
    <location>
        <begin position="6"/>
        <end position="181"/>
    </location>
</feature>
<dbReference type="AlphaFoldDB" id="A0A5C1AP53"/>
<evidence type="ECO:0000313" key="8">
    <source>
        <dbReference type="Proteomes" id="UP000324974"/>
    </source>
</evidence>
<dbReference type="InterPro" id="IPR036388">
    <property type="entry name" value="WH-like_DNA-bd_sf"/>
</dbReference>
<dbReference type="OrthoDB" id="266499at2"/>
<evidence type="ECO:0000256" key="4">
    <source>
        <dbReference type="ARBA" id="ARBA00023125"/>
    </source>
</evidence>
<dbReference type="Gene3D" id="1.10.1740.10">
    <property type="match status" value="1"/>
</dbReference>
<evidence type="ECO:0000256" key="2">
    <source>
        <dbReference type="ARBA" id="ARBA00023015"/>
    </source>
</evidence>
<keyword evidence="5" id="KW-0804">Transcription</keyword>
<dbReference type="KEGG" id="lrs:PX52LOC_07458"/>
<evidence type="ECO:0000259" key="6">
    <source>
        <dbReference type="Pfam" id="PF07638"/>
    </source>
</evidence>
<evidence type="ECO:0000256" key="3">
    <source>
        <dbReference type="ARBA" id="ARBA00023082"/>
    </source>
</evidence>
<keyword evidence="4" id="KW-0238">DNA-binding</keyword>
<sequence>MPDEQLDDVLGQLNRGELEVAEALFRAYTPYLRAIVRRQLSDRLRSQFDSADVVQSVWVQVVKHLGQEGWPVGTEEQLRGLLATIAKRRLYNRVRKDDTGPDVQEKAFEEWDAAGPQRFARASEVAQADETWTRMLALCPPEHQQILHLRREGLLLDEIAARTGLHEGSVRRILRRLARELAMKQEPLTADAEMVE</sequence>
<dbReference type="Pfam" id="PF07638">
    <property type="entry name" value="Sigma70_ECF"/>
    <property type="match status" value="1"/>
</dbReference>
<dbReference type="RefSeq" id="WP_149114673.1">
    <property type="nucleotide sequence ID" value="NZ_CP042425.1"/>
</dbReference>
<dbReference type="PANTHER" id="PTHR43133">
    <property type="entry name" value="RNA POLYMERASE ECF-TYPE SIGMA FACTO"/>
    <property type="match status" value="1"/>
</dbReference>
<dbReference type="GO" id="GO:0016987">
    <property type="term" value="F:sigma factor activity"/>
    <property type="evidence" value="ECO:0007669"/>
    <property type="project" value="UniProtKB-KW"/>
</dbReference>
<keyword evidence="8" id="KW-1185">Reference proteome</keyword>
<protein>
    <submittedName>
        <fullName evidence="7">RNA polymerase subunit sigma-24</fullName>
    </submittedName>
</protein>
<keyword evidence="3" id="KW-0731">Sigma factor</keyword>
<dbReference type="InterPro" id="IPR013324">
    <property type="entry name" value="RNA_pol_sigma_r3/r4-like"/>
</dbReference>
<dbReference type="Proteomes" id="UP000324974">
    <property type="component" value="Chromosome"/>
</dbReference>
<dbReference type="GO" id="GO:0006352">
    <property type="term" value="P:DNA-templated transcription initiation"/>
    <property type="evidence" value="ECO:0007669"/>
    <property type="project" value="InterPro"/>
</dbReference>
<dbReference type="NCBIfam" id="TIGR02937">
    <property type="entry name" value="sigma70-ECF"/>
    <property type="match status" value="1"/>
</dbReference>
<dbReference type="InterPro" id="IPR039425">
    <property type="entry name" value="RNA_pol_sigma-70-like"/>
</dbReference>
<organism evidence="7 8">
    <name type="scientific">Limnoglobus roseus</name>
    <dbReference type="NCBI Taxonomy" id="2598579"/>
    <lineage>
        <taxon>Bacteria</taxon>
        <taxon>Pseudomonadati</taxon>
        <taxon>Planctomycetota</taxon>
        <taxon>Planctomycetia</taxon>
        <taxon>Gemmatales</taxon>
        <taxon>Gemmataceae</taxon>
        <taxon>Limnoglobus</taxon>
    </lineage>
</organism>
<evidence type="ECO:0000256" key="1">
    <source>
        <dbReference type="ARBA" id="ARBA00010641"/>
    </source>
</evidence>
<gene>
    <name evidence="7" type="ORF">PX52LOC_07458</name>
</gene>
<dbReference type="InterPro" id="IPR014284">
    <property type="entry name" value="RNA_pol_sigma-70_dom"/>
</dbReference>
<keyword evidence="2" id="KW-0805">Transcription regulation</keyword>
<dbReference type="InterPro" id="IPR053812">
    <property type="entry name" value="HTH_Sigma70_ECF-like"/>
</dbReference>
<comment type="similarity">
    <text evidence="1">Belongs to the sigma-70 factor family. ECF subfamily.</text>
</comment>
<dbReference type="GO" id="GO:0003677">
    <property type="term" value="F:DNA binding"/>
    <property type="evidence" value="ECO:0007669"/>
    <property type="project" value="UniProtKB-KW"/>
</dbReference>
<name>A0A5C1AP53_9BACT</name>
<dbReference type="SUPFAM" id="SSF88659">
    <property type="entry name" value="Sigma3 and sigma4 domains of RNA polymerase sigma factors"/>
    <property type="match status" value="1"/>
</dbReference>
<dbReference type="Gene3D" id="1.10.10.10">
    <property type="entry name" value="Winged helix-like DNA-binding domain superfamily/Winged helix DNA-binding domain"/>
    <property type="match status" value="1"/>
</dbReference>
<dbReference type="PANTHER" id="PTHR43133:SF8">
    <property type="entry name" value="RNA POLYMERASE SIGMA FACTOR HI_1459-RELATED"/>
    <property type="match status" value="1"/>
</dbReference>
<accession>A0A5C1AP53</accession>
<evidence type="ECO:0000256" key="5">
    <source>
        <dbReference type="ARBA" id="ARBA00023163"/>
    </source>
</evidence>
<dbReference type="InterPro" id="IPR013325">
    <property type="entry name" value="RNA_pol_sigma_r2"/>
</dbReference>
<dbReference type="EMBL" id="CP042425">
    <property type="protein sequence ID" value="QEL20365.1"/>
    <property type="molecule type" value="Genomic_DNA"/>
</dbReference>
<evidence type="ECO:0000313" key="7">
    <source>
        <dbReference type="EMBL" id="QEL20365.1"/>
    </source>
</evidence>